<dbReference type="InterPro" id="IPR023393">
    <property type="entry name" value="START-like_dom_sf"/>
</dbReference>
<organism evidence="1 2">
    <name type="scientific">Conyzicola lurida</name>
    <dbReference type="NCBI Taxonomy" id="1172621"/>
    <lineage>
        <taxon>Bacteria</taxon>
        <taxon>Bacillati</taxon>
        <taxon>Actinomycetota</taxon>
        <taxon>Actinomycetes</taxon>
        <taxon>Micrococcales</taxon>
        <taxon>Microbacteriaceae</taxon>
        <taxon>Conyzicola</taxon>
    </lineage>
</organism>
<evidence type="ECO:0000313" key="1">
    <source>
        <dbReference type="EMBL" id="MBB5843301.1"/>
    </source>
</evidence>
<proteinExistence type="predicted"/>
<name>A0A841ANH0_9MICO</name>
<evidence type="ECO:0000313" key="2">
    <source>
        <dbReference type="Proteomes" id="UP000536685"/>
    </source>
</evidence>
<evidence type="ECO:0008006" key="3">
    <source>
        <dbReference type="Google" id="ProtNLM"/>
    </source>
</evidence>
<gene>
    <name evidence="1" type="ORF">HD599_001624</name>
</gene>
<comment type="caution">
    <text evidence="1">The sequence shown here is derived from an EMBL/GenBank/DDBJ whole genome shotgun (WGS) entry which is preliminary data.</text>
</comment>
<dbReference type="Proteomes" id="UP000536685">
    <property type="component" value="Unassembled WGS sequence"/>
</dbReference>
<dbReference type="AlphaFoldDB" id="A0A841ANH0"/>
<accession>A0A841ANH0</accession>
<sequence length="130" mass="14351">MATESLHLSTVIARSPEAVYEFAADPENLPEWASGIGDSIEHVDGEWVAQAAEVTLTIAFAPANNFGVLDHEVVMNGERFYNPMRVIEHPEGSEVIFTLRRFADESDDEFETDAATIVTDLATLKRLLEA</sequence>
<dbReference type="RefSeq" id="WP_184235807.1">
    <property type="nucleotide sequence ID" value="NZ_JACHMJ010000001.1"/>
</dbReference>
<keyword evidence="2" id="KW-1185">Reference proteome</keyword>
<dbReference type="CDD" id="cd07812">
    <property type="entry name" value="SRPBCC"/>
    <property type="match status" value="1"/>
</dbReference>
<reference evidence="1 2" key="1">
    <citation type="submission" date="2020-08" db="EMBL/GenBank/DDBJ databases">
        <title>Sequencing the genomes of 1000 actinobacteria strains.</title>
        <authorList>
            <person name="Klenk H.-P."/>
        </authorList>
    </citation>
    <scope>NUCLEOTIDE SEQUENCE [LARGE SCALE GENOMIC DNA]</scope>
    <source>
        <strain evidence="1 2">DSM 105784</strain>
    </source>
</reference>
<dbReference type="Gene3D" id="3.30.530.20">
    <property type="match status" value="1"/>
</dbReference>
<protein>
    <recommendedName>
        <fullName evidence="3">Polyketide cyclase</fullName>
    </recommendedName>
</protein>
<dbReference type="EMBL" id="JACHMJ010000001">
    <property type="protein sequence ID" value="MBB5843301.1"/>
    <property type="molecule type" value="Genomic_DNA"/>
</dbReference>
<dbReference type="SUPFAM" id="SSF55961">
    <property type="entry name" value="Bet v1-like"/>
    <property type="match status" value="1"/>
</dbReference>